<feature type="domain" description="Membrane insertase YidC/Oxa/ALB C-terminal" evidence="14">
    <location>
        <begin position="376"/>
        <end position="579"/>
    </location>
</feature>
<keyword evidence="4 13" id="KW-0813">Transport</keyword>
<comment type="caution">
    <text evidence="16">The sequence shown here is derived from an EMBL/GenBank/DDBJ whole genome shotgun (WGS) entry which is preliminary data.</text>
</comment>
<evidence type="ECO:0000313" key="16">
    <source>
        <dbReference type="EMBL" id="TLP61600.1"/>
    </source>
</evidence>
<gene>
    <name evidence="13 16" type="primary">yidC</name>
    <name evidence="16" type="ORF">FEE96_15300</name>
</gene>
<evidence type="ECO:0000256" key="8">
    <source>
        <dbReference type="ARBA" id="ARBA00022989"/>
    </source>
</evidence>
<feature type="transmembrane region" description="Helical" evidence="13">
    <location>
        <begin position="7"/>
        <end position="26"/>
    </location>
</feature>
<dbReference type="Pfam" id="PF02096">
    <property type="entry name" value="60KD_IMP"/>
    <property type="match status" value="1"/>
</dbReference>
<dbReference type="InterPro" id="IPR028055">
    <property type="entry name" value="YidC/Oxa/ALB_C"/>
</dbReference>
<comment type="function">
    <text evidence="13">Required for the insertion and/or proper folding and/or complex formation of integral membrane proteins into the membrane. Involved in integration of membrane proteins that insert both dependently and independently of the Sec translocase complex, as well as at least some lipoproteins. Aids folding of multispanning membrane proteins.</text>
</comment>
<keyword evidence="9 13" id="KW-0472">Membrane</keyword>
<dbReference type="NCBIfam" id="TIGR03592">
    <property type="entry name" value="yidC_oxa1_cterm"/>
    <property type="match status" value="1"/>
</dbReference>
<keyword evidence="10 13" id="KW-0143">Chaperone</keyword>
<keyword evidence="7 13" id="KW-0653">Protein transport</keyword>
<feature type="transmembrane region" description="Helical" evidence="13">
    <location>
        <begin position="376"/>
        <end position="396"/>
    </location>
</feature>
<keyword evidence="17" id="KW-1185">Reference proteome</keyword>
<feature type="domain" description="Membrane insertase YidC N-terminal" evidence="15">
    <location>
        <begin position="78"/>
        <end position="365"/>
    </location>
</feature>
<dbReference type="Proteomes" id="UP000305041">
    <property type="component" value="Unassembled WGS sequence"/>
</dbReference>
<dbReference type="EMBL" id="VAUA01000007">
    <property type="protein sequence ID" value="TLP61600.1"/>
    <property type="molecule type" value="Genomic_DNA"/>
</dbReference>
<evidence type="ECO:0000256" key="12">
    <source>
        <dbReference type="ARBA" id="ARBA00033342"/>
    </source>
</evidence>
<protein>
    <recommendedName>
        <fullName evidence="3 13">Membrane protein insertase YidC</fullName>
    </recommendedName>
    <alternativeName>
        <fullName evidence="12 13">Foldase YidC</fullName>
    </alternativeName>
    <alternativeName>
        <fullName evidence="11 13">Membrane integrase YidC</fullName>
    </alternativeName>
    <alternativeName>
        <fullName evidence="13">Membrane protein YidC</fullName>
    </alternativeName>
</protein>
<dbReference type="RefSeq" id="WP_138163982.1">
    <property type="nucleotide sequence ID" value="NZ_VAUA01000007.1"/>
</dbReference>
<dbReference type="InterPro" id="IPR019998">
    <property type="entry name" value="Membr_insert_YidC"/>
</dbReference>
<dbReference type="InterPro" id="IPR047196">
    <property type="entry name" value="YidC_ALB_C"/>
</dbReference>
<dbReference type="PANTHER" id="PTHR12428">
    <property type="entry name" value="OXA1"/>
    <property type="match status" value="1"/>
</dbReference>
<dbReference type="InterPro" id="IPR038221">
    <property type="entry name" value="YidC_periplasmic_sf"/>
</dbReference>
<dbReference type="NCBIfam" id="NF002353">
    <property type="entry name" value="PRK01318.1-4"/>
    <property type="match status" value="1"/>
</dbReference>
<dbReference type="PANTHER" id="PTHR12428:SF65">
    <property type="entry name" value="CYTOCHROME C OXIDASE ASSEMBLY PROTEIN COX18, MITOCHONDRIAL"/>
    <property type="match status" value="1"/>
</dbReference>
<evidence type="ECO:0000256" key="1">
    <source>
        <dbReference type="ARBA" id="ARBA00004429"/>
    </source>
</evidence>
<evidence type="ECO:0000256" key="6">
    <source>
        <dbReference type="ARBA" id="ARBA00022692"/>
    </source>
</evidence>
<feature type="transmembrane region" description="Helical" evidence="13">
    <location>
        <begin position="545"/>
        <end position="565"/>
    </location>
</feature>
<keyword evidence="5 13" id="KW-1003">Cell membrane</keyword>
<evidence type="ECO:0000256" key="3">
    <source>
        <dbReference type="ARBA" id="ARBA00015325"/>
    </source>
</evidence>
<dbReference type="PRINTS" id="PR00701">
    <property type="entry name" value="60KDINNERMP"/>
</dbReference>
<evidence type="ECO:0000259" key="15">
    <source>
        <dbReference type="Pfam" id="PF14849"/>
    </source>
</evidence>
<dbReference type="NCBIfam" id="TIGR03593">
    <property type="entry name" value="yidC_nterm"/>
    <property type="match status" value="1"/>
</dbReference>
<reference evidence="16 17" key="1">
    <citation type="submission" date="2019-05" db="EMBL/GenBank/DDBJ databases">
        <title>Draft genome sequence of Pelagicola sp. DSW4-44.</title>
        <authorList>
            <person name="Oh J."/>
        </authorList>
    </citation>
    <scope>NUCLEOTIDE SEQUENCE [LARGE SCALE GENOMIC DNA]</scope>
    <source>
        <strain evidence="16 17">DSW4-44</strain>
    </source>
</reference>
<dbReference type="CDD" id="cd20070">
    <property type="entry name" value="5TM_YidC_Alb3"/>
    <property type="match status" value="1"/>
</dbReference>
<evidence type="ECO:0000256" key="7">
    <source>
        <dbReference type="ARBA" id="ARBA00022927"/>
    </source>
</evidence>
<evidence type="ECO:0000259" key="14">
    <source>
        <dbReference type="Pfam" id="PF02096"/>
    </source>
</evidence>
<comment type="subcellular location">
    <subcellularLocation>
        <location evidence="1">Cell inner membrane</location>
        <topology evidence="1">Multi-pass membrane protein</topology>
    </subcellularLocation>
    <subcellularLocation>
        <location evidence="13">Cell membrane</location>
        <topology evidence="13">Multi-pass membrane protein</topology>
    </subcellularLocation>
</comment>
<evidence type="ECO:0000256" key="4">
    <source>
        <dbReference type="ARBA" id="ARBA00022448"/>
    </source>
</evidence>
<proteinExistence type="inferred from homology"/>
<accession>A0ABY2UTA4</accession>
<comment type="subunit">
    <text evidence="13">Interacts with the Sec translocase complex via SecD. Specifically interacts with transmembrane segments of nascent integral membrane proteins during membrane integration.</text>
</comment>
<feature type="transmembrane region" description="Helical" evidence="13">
    <location>
        <begin position="502"/>
        <end position="524"/>
    </location>
</feature>
<sequence length="604" mass="66262">MDDQNKNLILATVLSFLVILGWYTFFPPPEPAPVVEPAVNETVATGDTAGAPVVGGTAATDAAATAQTAEAEAPKAPRIDIDTPRLSGSISLQGGRIDDLSLKDYRVSIEDDAEIVKMLSPVGEPGAYYALYGWAPGAGLAPDEVPGANTIWQPQGDNTLTPDTPVTMTWDNGKGLTFSRTIAIDEDYMFEVTQSVENTSDSTVALAPYGTLARHGEPAELKNFFILHEGVVGMADGELTETDYSSMPDFDVDPREGKAEVTQVAESGWIGFTDHFWMSTLIPESGQAFKSIAKYDDRRDIYQTDIVLPTVTLAAGQSSEVTTQLFAGAKEWATIREYEAGGVAGFIDSIDWGWFFMLTKPIFWLLHNLNQLIGNMGWSIIGLTLIIKAILFPLAYKSYVSMAKMKELQPQMEELKKKAGDDRQAVQKGMMELYKKEKVNPAAGCLPILLQIPIFFSLYKVIFVTIELRHAPFFGPFQDLSAPDPTSIMNLFGVLPWAGPEAGTIVALVFIGILPLLLGISMFLQQKLNPAPTDPTQQMIFAWMPWVFMFMLGGFASGLVVYWIANNTITFTQQYLIMRSQGYTPDIFGNIKSGFKKTPKTDKK</sequence>
<dbReference type="Gene3D" id="2.70.98.90">
    <property type="match status" value="1"/>
</dbReference>
<dbReference type="Pfam" id="PF14849">
    <property type="entry name" value="YidC_periplas"/>
    <property type="match status" value="1"/>
</dbReference>
<name>A0ABY2UTA4_9RHOB</name>
<comment type="similarity">
    <text evidence="2 13">Belongs to the OXA1/ALB3/YidC family. Type 1 subfamily.</text>
</comment>
<feature type="transmembrane region" description="Helical" evidence="13">
    <location>
        <begin position="439"/>
        <end position="459"/>
    </location>
</feature>
<evidence type="ECO:0000256" key="13">
    <source>
        <dbReference type="HAMAP-Rule" id="MF_01810"/>
    </source>
</evidence>
<evidence type="ECO:0000256" key="11">
    <source>
        <dbReference type="ARBA" id="ARBA00033245"/>
    </source>
</evidence>
<keyword evidence="6 13" id="KW-0812">Transmembrane</keyword>
<organism evidence="16 17">
    <name type="scientific">Parasedimentitalea maritima</name>
    <dbReference type="NCBI Taxonomy" id="2578117"/>
    <lineage>
        <taxon>Bacteria</taxon>
        <taxon>Pseudomonadati</taxon>
        <taxon>Pseudomonadota</taxon>
        <taxon>Alphaproteobacteria</taxon>
        <taxon>Rhodobacterales</taxon>
        <taxon>Paracoccaceae</taxon>
        <taxon>Parasedimentitalea</taxon>
    </lineage>
</organism>
<evidence type="ECO:0000256" key="2">
    <source>
        <dbReference type="ARBA" id="ARBA00010527"/>
    </source>
</evidence>
<keyword evidence="8 13" id="KW-1133">Transmembrane helix</keyword>
<evidence type="ECO:0000256" key="10">
    <source>
        <dbReference type="ARBA" id="ARBA00023186"/>
    </source>
</evidence>
<dbReference type="PRINTS" id="PR01900">
    <property type="entry name" value="YIDCPROTEIN"/>
</dbReference>
<evidence type="ECO:0000256" key="5">
    <source>
        <dbReference type="ARBA" id="ARBA00022475"/>
    </source>
</evidence>
<evidence type="ECO:0000313" key="17">
    <source>
        <dbReference type="Proteomes" id="UP000305041"/>
    </source>
</evidence>
<dbReference type="HAMAP" id="MF_01810">
    <property type="entry name" value="YidC_type1"/>
    <property type="match status" value="1"/>
</dbReference>
<dbReference type="InterPro" id="IPR028053">
    <property type="entry name" value="Membr_insert_YidC_N"/>
</dbReference>
<dbReference type="InterPro" id="IPR001708">
    <property type="entry name" value="YidC/ALB3/OXA1/COX18"/>
</dbReference>
<dbReference type="CDD" id="cd19961">
    <property type="entry name" value="EcYidC-like_peri"/>
    <property type="match status" value="1"/>
</dbReference>
<evidence type="ECO:0000256" key="9">
    <source>
        <dbReference type="ARBA" id="ARBA00023136"/>
    </source>
</evidence>